<dbReference type="SUPFAM" id="SSF53474">
    <property type="entry name" value="alpha/beta-Hydrolases"/>
    <property type="match status" value="1"/>
</dbReference>
<evidence type="ECO:0000256" key="1">
    <source>
        <dbReference type="ARBA" id="ARBA00007169"/>
    </source>
</evidence>
<evidence type="ECO:0000259" key="2">
    <source>
        <dbReference type="Pfam" id="PF00975"/>
    </source>
</evidence>
<dbReference type="InterPro" id="IPR001031">
    <property type="entry name" value="Thioesterase"/>
</dbReference>
<dbReference type="PANTHER" id="PTHR11487">
    <property type="entry name" value="THIOESTERASE"/>
    <property type="match status" value="1"/>
</dbReference>
<dbReference type="RefSeq" id="WP_275033039.1">
    <property type="nucleotide sequence ID" value="NZ_CP118615.1"/>
</dbReference>
<evidence type="ECO:0000313" key="4">
    <source>
        <dbReference type="Proteomes" id="UP001219605"/>
    </source>
</evidence>
<gene>
    <name evidence="3" type="ORF">PVK37_07480</name>
</gene>
<dbReference type="Pfam" id="PF00975">
    <property type="entry name" value="Thioesterase"/>
    <property type="match status" value="1"/>
</dbReference>
<organism evidence="3 4">
    <name type="scientific">Micromonospora cathayae</name>
    <dbReference type="NCBI Taxonomy" id="3028804"/>
    <lineage>
        <taxon>Bacteria</taxon>
        <taxon>Bacillati</taxon>
        <taxon>Actinomycetota</taxon>
        <taxon>Actinomycetes</taxon>
        <taxon>Micromonosporales</taxon>
        <taxon>Micromonosporaceae</taxon>
        <taxon>Micromonospora</taxon>
    </lineage>
</organism>
<dbReference type="InterPro" id="IPR012223">
    <property type="entry name" value="TEII"/>
</dbReference>
<dbReference type="PANTHER" id="PTHR11487:SF0">
    <property type="entry name" value="S-ACYL FATTY ACID SYNTHASE THIOESTERASE, MEDIUM CHAIN"/>
    <property type="match status" value="1"/>
</dbReference>
<dbReference type="Gene3D" id="3.40.50.1820">
    <property type="entry name" value="alpha/beta hydrolase"/>
    <property type="match status" value="1"/>
</dbReference>
<name>A0ABY7ZT67_9ACTN</name>
<comment type="similarity">
    <text evidence="1">Belongs to the thioesterase family.</text>
</comment>
<proteinExistence type="inferred from homology"/>
<feature type="domain" description="Thioesterase" evidence="2">
    <location>
        <begin position="26"/>
        <end position="242"/>
    </location>
</feature>
<protein>
    <submittedName>
        <fullName evidence="3">Thioesterase domain-containing protein</fullName>
    </submittedName>
</protein>
<reference evidence="3 4" key="1">
    <citation type="submission" date="2023-02" db="EMBL/GenBank/DDBJ databases">
        <authorList>
            <person name="Mo P."/>
        </authorList>
    </citation>
    <scope>NUCLEOTIDE SEQUENCE [LARGE SCALE GENOMIC DNA]</scope>
    <source>
        <strain evidence="3 4">HUAS 3</strain>
    </source>
</reference>
<accession>A0ABY7ZT67</accession>
<evidence type="ECO:0000313" key="3">
    <source>
        <dbReference type="EMBL" id="WDZ86239.1"/>
    </source>
</evidence>
<dbReference type="EMBL" id="CP118615">
    <property type="protein sequence ID" value="WDZ86239.1"/>
    <property type="molecule type" value="Genomic_DNA"/>
</dbReference>
<dbReference type="InterPro" id="IPR029058">
    <property type="entry name" value="AB_hydrolase_fold"/>
</dbReference>
<dbReference type="Proteomes" id="UP001219605">
    <property type="component" value="Chromosome"/>
</dbReference>
<keyword evidence="4" id="KW-1185">Reference proteome</keyword>
<sequence length="245" mass="25973">MNQSDPAPEKSRSLVSWGTPASNDRALVCIPWAGAGAAPFRPWTPVLGAVSTVYGLRLAGRESRRAEPPATTVAEVVDDVAAELADLGVPRVALFGQCSGAVLAFELAKALGRAGGDVQVTHLLVASQLPPPDVARLGPEAEHDLTQYVPADLRAEPDFVELLLPVIAADTSLMSGYVYQPDDPLTVPLTVLYGADDHQLSRPRLDGWRRETTGPTSFHEIAGADHLFGGAAWPKLAETVRDALT</sequence>